<protein>
    <recommendedName>
        <fullName evidence="15">Phenylalanine--tRNA ligase beta subunit</fullName>
        <ecNumber evidence="15">6.1.1.20</ecNumber>
    </recommendedName>
    <alternativeName>
        <fullName evidence="15">Phenylalanyl-tRNA synthetase beta subunit</fullName>
        <shortName evidence="15">PheRS</shortName>
    </alternativeName>
</protein>
<evidence type="ECO:0000256" key="14">
    <source>
        <dbReference type="ARBA" id="ARBA00049255"/>
    </source>
</evidence>
<dbReference type="GO" id="GO:0006432">
    <property type="term" value="P:phenylalanyl-tRNA aminoacylation"/>
    <property type="evidence" value="ECO:0007669"/>
    <property type="project" value="UniProtKB-UniRule"/>
</dbReference>
<dbReference type="PROSITE" id="PS50886">
    <property type="entry name" value="TRBD"/>
    <property type="match status" value="1"/>
</dbReference>
<keyword evidence="8 15" id="KW-0547">Nucleotide-binding</keyword>
<evidence type="ECO:0000256" key="16">
    <source>
        <dbReference type="PROSITE-ProRule" id="PRU00209"/>
    </source>
</evidence>
<dbReference type="InterPro" id="IPR012340">
    <property type="entry name" value="NA-bd_OB-fold"/>
</dbReference>
<evidence type="ECO:0000256" key="13">
    <source>
        <dbReference type="ARBA" id="ARBA00023146"/>
    </source>
</evidence>
<dbReference type="SUPFAM" id="SSF54991">
    <property type="entry name" value="Anticodon-binding domain of PheRS"/>
    <property type="match status" value="1"/>
</dbReference>
<dbReference type="SMART" id="SM00874">
    <property type="entry name" value="B5"/>
    <property type="match status" value="1"/>
</dbReference>
<keyword evidence="7 15" id="KW-0479">Metal-binding</keyword>
<dbReference type="Pfam" id="PF03147">
    <property type="entry name" value="FDX-ACB"/>
    <property type="match status" value="1"/>
</dbReference>
<name>A0A7M1S260_9BACT</name>
<dbReference type="CDD" id="cd02796">
    <property type="entry name" value="tRNA_bind_bactPheRS"/>
    <property type="match status" value="1"/>
</dbReference>
<dbReference type="Pfam" id="PF03484">
    <property type="entry name" value="B5"/>
    <property type="match status" value="1"/>
</dbReference>
<evidence type="ECO:0000256" key="10">
    <source>
        <dbReference type="ARBA" id="ARBA00022842"/>
    </source>
</evidence>
<accession>A0A7M1S260</accession>
<organism evidence="20 21">
    <name type="scientific">Sulfurovum indicum</name>
    <dbReference type="NCBI Taxonomy" id="2779528"/>
    <lineage>
        <taxon>Bacteria</taxon>
        <taxon>Pseudomonadati</taxon>
        <taxon>Campylobacterota</taxon>
        <taxon>Epsilonproteobacteria</taxon>
        <taxon>Campylobacterales</taxon>
        <taxon>Sulfurovaceae</taxon>
        <taxon>Sulfurovum</taxon>
    </lineage>
</organism>
<evidence type="ECO:0000256" key="3">
    <source>
        <dbReference type="ARBA" id="ARBA00011209"/>
    </source>
</evidence>
<comment type="subcellular location">
    <subcellularLocation>
        <location evidence="1 15">Cytoplasm</location>
    </subcellularLocation>
</comment>
<evidence type="ECO:0000256" key="6">
    <source>
        <dbReference type="ARBA" id="ARBA00022598"/>
    </source>
</evidence>
<dbReference type="Gene3D" id="3.30.70.380">
    <property type="entry name" value="Ferrodoxin-fold anticodon-binding domain"/>
    <property type="match status" value="1"/>
</dbReference>
<sequence length="778" mass="86362">MIVTRSWLNEFIDLSGVSNEKLYETFNSIGLEVDSMEQVTIASKVVVGKIVSCEKHPDADKLNVCQIDVGSGVRQIVCGAANVVDAEYVAVATIGAVLPGNFEIKHAKLRGVESEGMVCASSELGLPEMGKGIMILDESIGELEVGRELNSYEKVADTIIELELTANRGDCLSIYGVARDLSAALNIEMKPFEYKQEERMKLGIARKADLHTKGEMDADLRYKLANIENSASSFLIKLRLAMVNVEADNPLSEILAYTTHSTGVILRMYDCASFCAPEDDKVIVSIEGYQKGIVHVHVNGKHVSIVGVNQVEETKPTAKSQEVLIEASYIYPDTLVEAVAKEALEKDDLYYKTSRGSNPDLSFGLAYLACMMEKYTQINCYEGSLNVEVEREEEKVLVDAKEISAIVGMDVELSKIVTVLQKLDFEISAMNDHQIATSVPLFRHDIKNIQDIAEEIVRIIGINNIPAKPLVFAEKKRLNATFDRYKAKKSFRNRAVGVGFYENVSYVFSEKAVLEKYGFVTTDETLELANPIAEELNTLRSTLLTNLLLAVKRNVSYTKKSIPLFEIGAVFDAQRKQAERIALVFAGQIEAESVKNAGKPALIDFATFTQKLGSVIGHFELVPCTHENGLIHPYQSADIIIDGKVSGFMSKLHPSVQEEYDIPVTFIAEIDFDVLLPKHINAGPISKFQGVYKDLSIVIDKSLSYYEVAKVLNSLELPLLKESYPVDIYTDEKLGDKKSLTIRFFIQSMERTLEESDIEGVMKQIMDTLQLECNAGLR</sequence>
<keyword evidence="13 15" id="KW-0030">Aminoacyl-tRNA synthetase</keyword>
<dbReference type="EMBL" id="CP063164">
    <property type="protein sequence ID" value="QOR61416.1"/>
    <property type="molecule type" value="Genomic_DNA"/>
</dbReference>
<dbReference type="InterPro" id="IPR045864">
    <property type="entry name" value="aa-tRNA-synth_II/BPL/LPL"/>
</dbReference>
<evidence type="ECO:0000259" key="18">
    <source>
        <dbReference type="PROSITE" id="PS51447"/>
    </source>
</evidence>
<reference evidence="20 21" key="1">
    <citation type="submission" date="2020-10" db="EMBL/GenBank/DDBJ databases">
        <title>The genome of sulfurovum sp.</title>
        <authorList>
            <person name="Xie S."/>
            <person name="Shao Z."/>
            <person name="Jiang L."/>
        </authorList>
    </citation>
    <scope>NUCLEOTIDE SEQUENCE [LARGE SCALE GENOMIC DNA]</scope>
    <source>
        <strain evidence="20 21">ST-419</strain>
    </source>
</reference>
<feature type="domain" description="B5" evidence="19">
    <location>
        <begin position="391"/>
        <end position="467"/>
    </location>
</feature>
<dbReference type="NCBIfam" id="TIGR00472">
    <property type="entry name" value="pheT_bact"/>
    <property type="match status" value="1"/>
</dbReference>
<proteinExistence type="inferred from homology"/>
<dbReference type="CDD" id="cd00769">
    <property type="entry name" value="PheRS_beta_core"/>
    <property type="match status" value="1"/>
</dbReference>
<evidence type="ECO:0000256" key="4">
    <source>
        <dbReference type="ARBA" id="ARBA00022490"/>
    </source>
</evidence>
<dbReference type="SUPFAM" id="SSF55681">
    <property type="entry name" value="Class II aaRS and biotin synthetases"/>
    <property type="match status" value="1"/>
</dbReference>
<dbReference type="Gene3D" id="3.30.930.10">
    <property type="entry name" value="Bira Bifunctional Protein, Domain 2"/>
    <property type="match status" value="1"/>
</dbReference>
<dbReference type="GO" id="GO:0000049">
    <property type="term" value="F:tRNA binding"/>
    <property type="evidence" value="ECO:0007669"/>
    <property type="project" value="UniProtKB-UniRule"/>
</dbReference>
<dbReference type="NCBIfam" id="NF045760">
    <property type="entry name" value="YtpR"/>
    <property type="match status" value="1"/>
</dbReference>
<feature type="binding site" evidence="15">
    <location>
        <position position="445"/>
    </location>
    <ligand>
        <name>Mg(2+)</name>
        <dbReference type="ChEBI" id="CHEBI:18420"/>
        <note>shared with alpha subunit</note>
    </ligand>
</feature>
<feature type="domain" description="FDX-ACB" evidence="18">
    <location>
        <begin position="686"/>
        <end position="778"/>
    </location>
</feature>
<comment type="subunit">
    <text evidence="3 15">Tetramer of two alpha and two beta subunits.</text>
</comment>
<dbReference type="InterPro" id="IPR045060">
    <property type="entry name" value="Phe-tRNA-ligase_IIc_bsu"/>
</dbReference>
<comment type="similarity">
    <text evidence="2 15">Belongs to the phenylalanyl-tRNA synthetase beta subunit family. Type 1 subfamily.</text>
</comment>
<evidence type="ECO:0000256" key="11">
    <source>
        <dbReference type="ARBA" id="ARBA00022884"/>
    </source>
</evidence>
<dbReference type="InterPro" id="IPR004532">
    <property type="entry name" value="Phe-tRNA-ligase_IIc_bsu_bact"/>
</dbReference>
<dbReference type="FunFam" id="2.40.50.140:FF:000045">
    <property type="entry name" value="Phenylalanine--tRNA ligase beta subunit"/>
    <property type="match status" value="1"/>
</dbReference>
<evidence type="ECO:0000259" key="17">
    <source>
        <dbReference type="PROSITE" id="PS50886"/>
    </source>
</evidence>
<evidence type="ECO:0000313" key="21">
    <source>
        <dbReference type="Proteomes" id="UP000595074"/>
    </source>
</evidence>
<dbReference type="GO" id="GO:0000287">
    <property type="term" value="F:magnesium ion binding"/>
    <property type="evidence" value="ECO:0007669"/>
    <property type="project" value="UniProtKB-UniRule"/>
</dbReference>
<evidence type="ECO:0000256" key="15">
    <source>
        <dbReference type="HAMAP-Rule" id="MF_00283"/>
    </source>
</evidence>
<dbReference type="PROSITE" id="PS51447">
    <property type="entry name" value="FDX_ACB"/>
    <property type="match status" value="1"/>
</dbReference>
<keyword evidence="5 16" id="KW-0820">tRNA-binding</keyword>
<evidence type="ECO:0000313" key="20">
    <source>
        <dbReference type="EMBL" id="QOR61416.1"/>
    </source>
</evidence>
<dbReference type="SUPFAM" id="SSF56037">
    <property type="entry name" value="PheT/TilS domain"/>
    <property type="match status" value="1"/>
</dbReference>
<feature type="binding site" evidence="15">
    <location>
        <position position="451"/>
    </location>
    <ligand>
        <name>Mg(2+)</name>
        <dbReference type="ChEBI" id="CHEBI:18420"/>
        <note>shared with alpha subunit</note>
    </ligand>
</feature>
<feature type="binding site" evidence="15">
    <location>
        <position position="454"/>
    </location>
    <ligand>
        <name>Mg(2+)</name>
        <dbReference type="ChEBI" id="CHEBI:18420"/>
        <note>shared with alpha subunit</note>
    </ligand>
</feature>
<keyword evidence="4 15" id="KW-0963">Cytoplasm</keyword>
<dbReference type="PANTHER" id="PTHR10947">
    <property type="entry name" value="PHENYLALANYL-TRNA SYNTHETASE BETA CHAIN AND LEUCINE-RICH REPEAT-CONTAINING PROTEIN 47"/>
    <property type="match status" value="1"/>
</dbReference>
<dbReference type="RefSeq" id="WP_197548090.1">
    <property type="nucleotide sequence ID" value="NZ_CP063164.1"/>
</dbReference>
<dbReference type="GO" id="GO:0009328">
    <property type="term" value="C:phenylalanine-tRNA ligase complex"/>
    <property type="evidence" value="ECO:0007669"/>
    <property type="project" value="TreeGrafter"/>
</dbReference>
<keyword evidence="10 15" id="KW-0460">Magnesium</keyword>
<evidence type="ECO:0000256" key="7">
    <source>
        <dbReference type="ARBA" id="ARBA00022723"/>
    </source>
</evidence>
<evidence type="ECO:0000256" key="8">
    <source>
        <dbReference type="ARBA" id="ARBA00022741"/>
    </source>
</evidence>
<dbReference type="Gene3D" id="2.40.50.140">
    <property type="entry name" value="Nucleic acid-binding proteins"/>
    <property type="match status" value="1"/>
</dbReference>
<dbReference type="SMART" id="SM00896">
    <property type="entry name" value="FDX-ACB"/>
    <property type="match status" value="1"/>
</dbReference>
<evidence type="ECO:0000256" key="9">
    <source>
        <dbReference type="ARBA" id="ARBA00022840"/>
    </source>
</evidence>
<dbReference type="InterPro" id="IPR033714">
    <property type="entry name" value="tRNA_bind_bactPheRS"/>
</dbReference>
<dbReference type="Gene3D" id="3.30.56.10">
    <property type="match status" value="2"/>
</dbReference>
<keyword evidence="9 15" id="KW-0067">ATP-binding</keyword>
<evidence type="ECO:0000256" key="2">
    <source>
        <dbReference type="ARBA" id="ARBA00008653"/>
    </source>
</evidence>
<dbReference type="EC" id="6.1.1.20" evidence="15"/>
<dbReference type="SUPFAM" id="SSF50249">
    <property type="entry name" value="Nucleic acid-binding proteins"/>
    <property type="match status" value="1"/>
</dbReference>
<dbReference type="InterPro" id="IPR009061">
    <property type="entry name" value="DNA-bd_dom_put_sf"/>
</dbReference>
<dbReference type="Pfam" id="PF01588">
    <property type="entry name" value="tRNA_bind"/>
    <property type="match status" value="1"/>
</dbReference>
<dbReference type="Proteomes" id="UP000595074">
    <property type="component" value="Chromosome"/>
</dbReference>
<evidence type="ECO:0000256" key="5">
    <source>
        <dbReference type="ARBA" id="ARBA00022555"/>
    </source>
</evidence>
<keyword evidence="21" id="KW-1185">Reference proteome</keyword>
<keyword evidence="12 15" id="KW-0648">Protein biosynthesis</keyword>
<dbReference type="KEGG" id="sinu:IMZ28_08165"/>
<dbReference type="InterPro" id="IPR041616">
    <property type="entry name" value="PheRS_beta_core"/>
</dbReference>
<gene>
    <name evidence="15" type="primary">pheT</name>
    <name evidence="20" type="ORF">IMZ28_08165</name>
</gene>
<dbReference type="GO" id="GO:0004826">
    <property type="term" value="F:phenylalanine-tRNA ligase activity"/>
    <property type="evidence" value="ECO:0007669"/>
    <property type="project" value="UniProtKB-UniRule"/>
</dbReference>
<dbReference type="SUPFAM" id="SSF46955">
    <property type="entry name" value="Putative DNA-binding domain"/>
    <property type="match status" value="1"/>
</dbReference>
<feature type="binding site" evidence="15">
    <location>
        <position position="455"/>
    </location>
    <ligand>
        <name>Mg(2+)</name>
        <dbReference type="ChEBI" id="CHEBI:18420"/>
        <note>shared with alpha subunit</note>
    </ligand>
</feature>
<dbReference type="AlphaFoldDB" id="A0A7M1S260"/>
<dbReference type="PANTHER" id="PTHR10947:SF0">
    <property type="entry name" value="PHENYLALANINE--TRNA LIGASE BETA SUBUNIT"/>
    <property type="match status" value="1"/>
</dbReference>
<evidence type="ECO:0000259" key="19">
    <source>
        <dbReference type="PROSITE" id="PS51483"/>
    </source>
</evidence>
<feature type="domain" description="TRNA-binding" evidence="17">
    <location>
        <begin position="39"/>
        <end position="150"/>
    </location>
</feature>
<comment type="catalytic activity">
    <reaction evidence="14 15">
        <text>tRNA(Phe) + L-phenylalanine + ATP = L-phenylalanyl-tRNA(Phe) + AMP + diphosphate + H(+)</text>
        <dbReference type="Rhea" id="RHEA:19413"/>
        <dbReference type="Rhea" id="RHEA-COMP:9668"/>
        <dbReference type="Rhea" id="RHEA-COMP:9699"/>
        <dbReference type="ChEBI" id="CHEBI:15378"/>
        <dbReference type="ChEBI" id="CHEBI:30616"/>
        <dbReference type="ChEBI" id="CHEBI:33019"/>
        <dbReference type="ChEBI" id="CHEBI:58095"/>
        <dbReference type="ChEBI" id="CHEBI:78442"/>
        <dbReference type="ChEBI" id="CHEBI:78531"/>
        <dbReference type="ChEBI" id="CHEBI:456215"/>
        <dbReference type="EC" id="6.1.1.20"/>
    </reaction>
</comment>
<keyword evidence="6 15" id="KW-0436">Ligase</keyword>
<evidence type="ECO:0000256" key="1">
    <source>
        <dbReference type="ARBA" id="ARBA00004496"/>
    </source>
</evidence>
<dbReference type="HAMAP" id="MF_00283">
    <property type="entry name" value="Phe_tRNA_synth_beta1"/>
    <property type="match status" value="1"/>
</dbReference>
<comment type="cofactor">
    <cofactor evidence="15">
        <name>Mg(2+)</name>
        <dbReference type="ChEBI" id="CHEBI:18420"/>
    </cofactor>
    <text evidence="15">Binds 2 magnesium ions per tetramer.</text>
</comment>
<dbReference type="GO" id="GO:0005524">
    <property type="term" value="F:ATP binding"/>
    <property type="evidence" value="ECO:0007669"/>
    <property type="project" value="UniProtKB-UniRule"/>
</dbReference>
<keyword evidence="11 16" id="KW-0694">RNA-binding</keyword>
<dbReference type="InterPro" id="IPR005121">
    <property type="entry name" value="Fdx_antiC-bd"/>
</dbReference>
<dbReference type="InterPro" id="IPR005147">
    <property type="entry name" value="tRNA_synthase_B5-dom"/>
</dbReference>
<evidence type="ECO:0000256" key="12">
    <source>
        <dbReference type="ARBA" id="ARBA00022917"/>
    </source>
</evidence>
<dbReference type="PROSITE" id="PS51483">
    <property type="entry name" value="B5"/>
    <property type="match status" value="1"/>
</dbReference>
<dbReference type="InterPro" id="IPR002547">
    <property type="entry name" value="tRNA-bd_dom"/>
</dbReference>
<dbReference type="Pfam" id="PF17759">
    <property type="entry name" value="tRNA_synthFbeta"/>
    <property type="match status" value="1"/>
</dbReference>
<dbReference type="InterPro" id="IPR036690">
    <property type="entry name" value="Fdx_antiC-bd_sf"/>
</dbReference>